<accession>A0ABN6XJU9</accession>
<dbReference type="Pfam" id="PF13455">
    <property type="entry name" value="MUG113"/>
    <property type="match status" value="1"/>
</dbReference>
<dbReference type="EMBL" id="AP027731">
    <property type="protein sequence ID" value="BDZ45205.1"/>
    <property type="molecule type" value="Genomic_DNA"/>
</dbReference>
<evidence type="ECO:0000313" key="3">
    <source>
        <dbReference type="EMBL" id="BDZ45205.1"/>
    </source>
</evidence>
<dbReference type="InterPro" id="IPR018306">
    <property type="entry name" value="Phage_T5_Orf172_DNA-bd"/>
</dbReference>
<organism evidence="3 4">
    <name type="scientific">Naasia aerilata</name>
    <dbReference type="NCBI Taxonomy" id="1162966"/>
    <lineage>
        <taxon>Bacteria</taxon>
        <taxon>Bacillati</taxon>
        <taxon>Actinomycetota</taxon>
        <taxon>Actinomycetes</taxon>
        <taxon>Micrococcales</taxon>
        <taxon>Microbacteriaceae</taxon>
        <taxon>Naasia</taxon>
    </lineage>
</organism>
<feature type="domain" description="Bacteriophage T5 Orf172 DNA-binding" evidence="2">
    <location>
        <begin position="111"/>
        <end position="179"/>
    </location>
</feature>
<name>A0ABN6XJU9_9MICO</name>
<dbReference type="Proteomes" id="UP001321498">
    <property type="component" value="Chromosome"/>
</dbReference>
<evidence type="ECO:0000259" key="2">
    <source>
        <dbReference type="SMART" id="SM00974"/>
    </source>
</evidence>
<evidence type="ECO:0000256" key="1">
    <source>
        <dbReference type="SAM" id="MobiDB-lite"/>
    </source>
</evidence>
<proteinExistence type="predicted"/>
<gene>
    <name evidence="3" type="ORF">GCM10025866_11140</name>
</gene>
<feature type="region of interest" description="Disordered" evidence="1">
    <location>
        <begin position="1"/>
        <end position="21"/>
    </location>
</feature>
<reference evidence="4" key="1">
    <citation type="journal article" date="2019" name="Int. J. Syst. Evol. Microbiol.">
        <title>The Global Catalogue of Microorganisms (GCM) 10K type strain sequencing project: providing services to taxonomists for standard genome sequencing and annotation.</title>
        <authorList>
            <consortium name="The Broad Institute Genomics Platform"/>
            <consortium name="The Broad Institute Genome Sequencing Center for Infectious Disease"/>
            <person name="Wu L."/>
            <person name="Ma J."/>
        </authorList>
    </citation>
    <scope>NUCLEOTIDE SEQUENCE [LARGE SCALE GENOMIC DNA]</scope>
    <source>
        <strain evidence="4">NBRC 108725</strain>
    </source>
</reference>
<evidence type="ECO:0000313" key="4">
    <source>
        <dbReference type="Proteomes" id="UP001321498"/>
    </source>
</evidence>
<sequence length="201" mass="22524">MSGRRPTSSSLLLSSKVRAPDDPGCSIRDCARPVAPDAPLELCELHLSVAGDWALRSEGVADLLPTPCRACGSRVGVRYPSGWLCGICEWRLGEVLDHELPRPRVDVVYYLRYADRVKIGTTGNPRQRFGRIWHDELLAFERGGRALEQRRHGEFAADRVGGEWFRLSPEVVRHVDLVAAGVHDPWELYARWVSEATALQQ</sequence>
<dbReference type="SMART" id="SM00974">
    <property type="entry name" value="T5orf172"/>
    <property type="match status" value="1"/>
</dbReference>
<dbReference type="RefSeq" id="WP_286278595.1">
    <property type="nucleotide sequence ID" value="NZ_AP027731.1"/>
</dbReference>
<protein>
    <recommendedName>
        <fullName evidence="2">Bacteriophage T5 Orf172 DNA-binding domain-containing protein</fullName>
    </recommendedName>
</protein>
<keyword evidence="4" id="KW-1185">Reference proteome</keyword>